<evidence type="ECO:0000256" key="2">
    <source>
        <dbReference type="SAM" id="Phobius"/>
    </source>
</evidence>
<feature type="region of interest" description="Disordered" evidence="1">
    <location>
        <begin position="174"/>
        <end position="195"/>
    </location>
</feature>
<evidence type="ECO:0008006" key="5">
    <source>
        <dbReference type="Google" id="ProtNLM"/>
    </source>
</evidence>
<keyword evidence="2" id="KW-1133">Transmembrane helix</keyword>
<proteinExistence type="predicted"/>
<evidence type="ECO:0000313" key="3">
    <source>
        <dbReference type="EMBL" id="QKD00119.1"/>
    </source>
</evidence>
<evidence type="ECO:0000313" key="4">
    <source>
        <dbReference type="Proteomes" id="UP000503017"/>
    </source>
</evidence>
<accession>A0A6M7WHP5</accession>
<organism evidence="3 4">
    <name type="scientific">Mesorhizobium loti R88b</name>
    <dbReference type="NCBI Taxonomy" id="935548"/>
    <lineage>
        <taxon>Bacteria</taxon>
        <taxon>Pseudomonadati</taxon>
        <taxon>Pseudomonadota</taxon>
        <taxon>Alphaproteobacteria</taxon>
        <taxon>Hyphomicrobiales</taxon>
        <taxon>Phyllobacteriaceae</taxon>
        <taxon>Mesorhizobium</taxon>
    </lineage>
</organism>
<dbReference type="Proteomes" id="UP000503017">
    <property type="component" value="Chromosome"/>
</dbReference>
<evidence type="ECO:0000256" key="1">
    <source>
        <dbReference type="SAM" id="MobiDB-lite"/>
    </source>
</evidence>
<dbReference type="AlphaFoldDB" id="A0A6M7WHP5"/>
<feature type="transmembrane region" description="Helical" evidence="2">
    <location>
        <begin position="205"/>
        <end position="228"/>
    </location>
</feature>
<keyword evidence="2" id="KW-0812">Transmembrane</keyword>
<name>A0A6M7WHP5_RHILI</name>
<reference evidence="3 4" key="1">
    <citation type="submission" date="2018-10" db="EMBL/GenBank/DDBJ databases">
        <authorList>
            <person name="Perry B.J."/>
            <person name="Sullivan J.T."/>
            <person name="Murphy R.J.T."/>
            <person name="Ramsay J.P."/>
            <person name="Ronson C.W."/>
        </authorList>
    </citation>
    <scope>NUCLEOTIDE SEQUENCE [LARGE SCALE GENOMIC DNA]</scope>
    <source>
        <strain evidence="3 4">R88b</strain>
    </source>
</reference>
<dbReference type="EMBL" id="CP033367">
    <property type="protein sequence ID" value="QKD00119.1"/>
    <property type="molecule type" value="Genomic_DNA"/>
</dbReference>
<sequence length="418" mass="43996">MDFGGPNEAECAARPLIDWSPTANHQGRLGQFAEGPRLDAIEKAIRNALEKGNAEDRAFRERVYRSAFAALDRALQANPGVTVEVAIKRRKAIQEKITEIESEFLPAVPDVGPQVDAPAAGSSATAAPAIEIGQKTPSPAVAVDGPGQPASDAPRSRVLPVVPDIMPDATLPGAPAIDMSTPAATGVASEVAPDRDERRIRGRRLPLTAIFLTVTLLAAIGIGVFFAIQTGVFKTAAQLDTAPPEAPPTVEGDDFTPADGANAPAKPGAADQSRDWINVFSPTDPTHVAAPSDAKAEVMKDDGGPFLRIQSGPSGSAVAFDVGQGVLEKLAGKHAVFDIIARAEDGKDTQISVDCNFGELGDCGRKRYAVGQQRNEYLFDVQFPDKHPGSAGTIAVNSDFDKQGKAINIYEIRVSIEP</sequence>
<feature type="region of interest" description="Disordered" evidence="1">
    <location>
        <begin position="240"/>
        <end position="272"/>
    </location>
</feature>
<keyword evidence="2" id="KW-0472">Membrane</keyword>
<protein>
    <recommendedName>
        <fullName evidence="5">Biotin transporter BioY</fullName>
    </recommendedName>
</protein>
<gene>
    <name evidence="3" type="ORF">EB235_00405</name>
</gene>